<keyword evidence="6" id="KW-0223">Dioxygenase</keyword>
<evidence type="ECO:0000259" key="5">
    <source>
        <dbReference type="PROSITE" id="PS51384"/>
    </source>
</evidence>
<dbReference type="PROSITE" id="PS51085">
    <property type="entry name" value="2FE2S_FER_2"/>
    <property type="match status" value="1"/>
</dbReference>
<dbReference type="Gene3D" id="2.40.30.10">
    <property type="entry name" value="Translation factors"/>
    <property type="match status" value="1"/>
</dbReference>
<dbReference type="Pfam" id="PF00175">
    <property type="entry name" value="NAD_binding_1"/>
    <property type="match status" value="1"/>
</dbReference>
<dbReference type="InterPro" id="IPR012675">
    <property type="entry name" value="Beta-grasp_dom_sf"/>
</dbReference>
<dbReference type="InterPro" id="IPR036010">
    <property type="entry name" value="2Fe-2S_ferredoxin-like_sf"/>
</dbReference>
<dbReference type="InterPro" id="IPR039261">
    <property type="entry name" value="FNR_nucleotide-bd"/>
</dbReference>
<name>A0A7W8L4M3_9BURK</name>
<dbReference type="InterPro" id="IPR017938">
    <property type="entry name" value="Riboflavin_synthase-like_b-brl"/>
</dbReference>
<dbReference type="CDD" id="cd00207">
    <property type="entry name" value="fer2"/>
    <property type="match status" value="1"/>
</dbReference>
<dbReference type="GO" id="GO:0051213">
    <property type="term" value="F:dioxygenase activity"/>
    <property type="evidence" value="ECO:0007669"/>
    <property type="project" value="UniProtKB-KW"/>
</dbReference>
<dbReference type="PANTHER" id="PTHR47354:SF5">
    <property type="entry name" value="PROTEIN RFBI"/>
    <property type="match status" value="1"/>
</dbReference>
<keyword evidence="2" id="KW-0408">Iron</keyword>
<evidence type="ECO:0000256" key="3">
    <source>
        <dbReference type="ARBA" id="ARBA00034078"/>
    </source>
</evidence>
<dbReference type="SUPFAM" id="SSF63380">
    <property type="entry name" value="Riboflavin synthase domain-like"/>
    <property type="match status" value="1"/>
</dbReference>
<dbReference type="InterPro" id="IPR001709">
    <property type="entry name" value="Flavoprot_Pyr_Nucl_cyt_Rdtase"/>
</dbReference>
<dbReference type="Proteomes" id="UP000592820">
    <property type="component" value="Unassembled WGS sequence"/>
</dbReference>
<dbReference type="PRINTS" id="PR00410">
    <property type="entry name" value="PHEHYDRXLASE"/>
</dbReference>
<dbReference type="InterPro" id="IPR006058">
    <property type="entry name" value="2Fe2S_fd_BS"/>
</dbReference>
<evidence type="ECO:0000313" key="6">
    <source>
        <dbReference type="EMBL" id="MBB5399146.1"/>
    </source>
</evidence>
<dbReference type="SUPFAM" id="SSF54292">
    <property type="entry name" value="2Fe-2S ferredoxin-like"/>
    <property type="match status" value="1"/>
</dbReference>
<feature type="domain" description="FAD-binding FR-type" evidence="5">
    <location>
        <begin position="104"/>
        <end position="206"/>
    </location>
</feature>
<dbReference type="InterPro" id="IPR001433">
    <property type="entry name" value="OxRdtase_FAD/NAD-bd"/>
</dbReference>
<evidence type="ECO:0000256" key="2">
    <source>
        <dbReference type="ARBA" id="ARBA00022714"/>
    </source>
</evidence>
<dbReference type="Pfam" id="PF00970">
    <property type="entry name" value="FAD_binding_6"/>
    <property type="match status" value="1"/>
</dbReference>
<sequence length="343" mass="38169">MNHKVAFSFADGKTLFFDAGANEILLDAALRNGVKIPFDCREGVCSTCKGRCESGEYEQDYVGDEALSAEDLAQRKMLSCQTRVRSDASFFFDFDSTLCRSEDTGRMTATVTRMEKVSGSTAILHLDASGVRRRLDFLPGQYARLLVPETDAWRSYSFANQPSYDNQLQFLIRLLPDGIMSNYLRERCTPGQSIDFEAPFGTFYLRHVERPLVMVAGGTGLSAFLGMLDEMASRGGCGQPVTLYYGVNDVGDLCEYERLKGYVDRIEGFSYVPVVVNSSPDWSGKTGYIPDHFDVKALAARPFDMYVCGPPPMVEAIRKWLATSGLQDFQLHFEKFASTGGLE</sequence>
<comment type="cofactor">
    <cofactor evidence="1">
        <name>FAD</name>
        <dbReference type="ChEBI" id="CHEBI:57692"/>
    </cofactor>
</comment>
<protein>
    <submittedName>
        <fullName evidence="6">Anthranilate 1,2-dioxygenase reductase subunit</fullName>
        <ecNumber evidence="6">1.18.1.-</ecNumber>
    </submittedName>
</protein>
<dbReference type="GO" id="GO:0051537">
    <property type="term" value="F:2 iron, 2 sulfur cluster binding"/>
    <property type="evidence" value="ECO:0007669"/>
    <property type="project" value="UniProtKB-KW"/>
</dbReference>
<feature type="domain" description="2Fe-2S ferredoxin-type" evidence="4">
    <location>
        <begin position="3"/>
        <end position="98"/>
    </location>
</feature>
<dbReference type="PRINTS" id="PR00371">
    <property type="entry name" value="FPNCR"/>
</dbReference>
<dbReference type="Pfam" id="PF00111">
    <property type="entry name" value="Fer2"/>
    <property type="match status" value="1"/>
</dbReference>
<dbReference type="PROSITE" id="PS51384">
    <property type="entry name" value="FAD_FR"/>
    <property type="match status" value="1"/>
</dbReference>
<keyword evidence="2" id="KW-0001">2Fe-2S</keyword>
<dbReference type="InterPro" id="IPR050415">
    <property type="entry name" value="MRET"/>
</dbReference>
<accession>A0A7W8L4M3</accession>
<dbReference type="EC" id="1.18.1.-" evidence="6"/>
<keyword evidence="2" id="KW-0411">Iron-sulfur</keyword>
<keyword evidence="2" id="KW-0479">Metal-binding</keyword>
<reference evidence="6 7" key="1">
    <citation type="submission" date="2020-08" db="EMBL/GenBank/DDBJ databases">
        <title>Genomic Encyclopedia of Type Strains, Phase IV (KMG-V): Genome sequencing to study the core and pangenomes of soil and plant-associated prokaryotes.</title>
        <authorList>
            <person name="Whitman W."/>
        </authorList>
    </citation>
    <scope>NUCLEOTIDE SEQUENCE [LARGE SCALE GENOMIC DNA]</scope>
    <source>
        <strain evidence="6 7">JPY162</strain>
    </source>
</reference>
<dbReference type="NCBIfam" id="NF008822">
    <property type="entry name" value="PRK11872.1"/>
    <property type="match status" value="1"/>
</dbReference>
<dbReference type="EMBL" id="JACHDE010000002">
    <property type="protein sequence ID" value="MBB5399146.1"/>
    <property type="molecule type" value="Genomic_DNA"/>
</dbReference>
<dbReference type="Gene3D" id="3.40.50.80">
    <property type="entry name" value="Nucleotide-binding domain of ferredoxin-NADP reductase (FNR) module"/>
    <property type="match status" value="1"/>
</dbReference>
<gene>
    <name evidence="6" type="ORF">HDG41_001185</name>
</gene>
<evidence type="ECO:0000256" key="1">
    <source>
        <dbReference type="ARBA" id="ARBA00001974"/>
    </source>
</evidence>
<dbReference type="InterPro" id="IPR001041">
    <property type="entry name" value="2Fe-2S_ferredoxin-type"/>
</dbReference>
<dbReference type="PROSITE" id="PS00197">
    <property type="entry name" value="2FE2S_FER_1"/>
    <property type="match status" value="1"/>
</dbReference>
<organism evidence="6 7">
    <name type="scientific">Paraburkholderia youngii</name>
    <dbReference type="NCBI Taxonomy" id="2782701"/>
    <lineage>
        <taxon>Bacteria</taxon>
        <taxon>Pseudomonadati</taxon>
        <taxon>Pseudomonadota</taxon>
        <taxon>Betaproteobacteria</taxon>
        <taxon>Burkholderiales</taxon>
        <taxon>Burkholderiaceae</taxon>
        <taxon>Paraburkholderia</taxon>
    </lineage>
</organism>
<proteinExistence type="predicted"/>
<dbReference type="Gene3D" id="3.10.20.30">
    <property type="match status" value="1"/>
</dbReference>
<comment type="caution">
    <text evidence="6">The sequence shown here is derived from an EMBL/GenBank/DDBJ whole genome shotgun (WGS) entry which is preliminary data.</text>
</comment>
<dbReference type="InterPro" id="IPR017927">
    <property type="entry name" value="FAD-bd_FR_type"/>
</dbReference>
<dbReference type="InterPro" id="IPR008333">
    <property type="entry name" value="Cbr1-like_FAD-bd_dom"/>
</dbReference>
<evidence type="ECO:0000259" key="4">
    <source>
        <dbReference type="PROSITE" id="PS51085"/>
    </source>
</evidence>
<dbReference type="AlphaFoldDB" id="A0A7W8L4M3"/>
<comment type="cofactor">
    <cofactor evidence="3">
        <name>[2Fe-2S] cluster</name>
        <dbReference type="ChEBI" id="CHEBI:190135"/>
    </cofactor>
</comment>
<dbReference type="RefSeq" id="WP_184225544.1">
    <property type="nucleotide sequence ID" value="NZ_JACHDE010000002.1"/>
</dbReference>
<dbReference type="SUPFAM" id="SSF52343">
    <property type="entry name" value="Ferredoxin reductase-like, C-terminal NADP-linked domain"/>
    <property type="match status" value="1"/>
</dbReference>
<dbReference type="PANTHER" id="PTHR47354">
    <property type="entry name" value="NADH OXIDOREDUCTASE HCR"/>
    <property type="match status" value="1"/>
</dbReference>
<keyword evidence="6" id="KW-0560">Oxidoreductase</keyword>
<evidence type="ECO:0000313" key="7">
    <source>
        <dbReference type="Proteomes" id="UP000592820"/>
    </source>
</evidence>